<dbReference type="PANTHER" id="PTHR12151">
    <property type="entry name" value="ELECTRON TRANSPORT PROTIN SCO1/SENC FAMILY MEMBER"/>
    <property type="match status" value="1"/>
</dbReference>
<sequence>MSRSLFLSFRGRSTQAAILLRQCGPLKRCQCRGYARSSGQNNDKVNGHELLPEANPSSSYTSLATYAIPTALLGIVGVAGYVRYNDERRAVAKGEGKKEGITVKGPTIGGPFTLVNTEKQIVTEQNLLGNWVLLYFGYTSSPDVGPAELQKMAKAIDILGYAHLRLY</sequence>
<dbReference type="Gene3D" id="3.40.30.10">
    <property type="entry name" value="Glutaredoxin"/>
    <property type="match status" value="1"/>
</dbReference>
<dbReference type="InterPro" id="IPR003782">
    <property type="entry name" value="SCO1/SenC"/>
</dbReference>
<evidence type="ECO:0000256" key="1">
    <source>
        <dbReference type="ARBA" id="ARBA00010996"/>
    </source>
</evidence>
<evidence type="ECO:0008006" key="3">
    <source>
        <dbReference type="Google" id="ProtNLM"/>
    </source>
</evidence>
<reference evidence="2" key="1">
    <citation type="journal article" date="2013" name="J. Plant Res.">
        <title>Effect of fungi and light on seed germination of three Opuntia species from semiarid lands of central Mexico.</title>
        <authorList>
            <person name="Delgado-Sanchez P."/>
            <person name="Jimenez-Bremont J.F."/>
            <person name="Guerrero-Gonzalez Mde L."/>
            <person name="Flores J."/>
        </authorList>
    </citation>
    <scope>NUCLEOTIDE SEQUENCE</scope>
    <source>
        <tissue evidence="2">Cladode</tissue>
    </source>
</reference>
<dbReference type="GO" id="GO:0005739">
    <property type="term" value="C:mitochondrion"/>
    <property type="evidence" value="ECO:0007669"/>
    <property type="project" value="GOC"/>
</dbReference>
<dbReference type="GO" id="GO:0033617">
    <property type="term" value="P:mitochondrial respiratory chain complex IV assembly"/>
    <property type="evidence" value="ECO:0007669"/>
    <property type="project" value="TreeGrafter"/>
</dbReference>
<name>A0A7C9DKH7_OPUST</name>
<accession>A0A7C9DKH7</accession>
<dbReference type="AlphaFoldDB" id="A0A7C9DKH7"/>
<dbReference type="EMBL" id="GISG01119765">
    <property type="protein sequence ID" value="MBA4640588.1"/>
    <property type="molecule type" value="Transcribed_RNA"/>
</dbReference>
<reference evidence="2" key="2">
    <citation type="submission" date="2020-07" db="EMBL/GenBank/DDBJ databases">
        <authorList>
            <person name="Vera ALvarez R."/>
            <person name="Arias-Moreno D.M."/>
            <person name="Jimenez-Jacinto V."/>
            <person name="Jimenez-Bremont J.F."/>
            <person name="Swaminathan K."/>
            <person name="Moose S.P."/>
            <person name="Guerrero-Gonzalez M.L."/>
            <person name="Marino-Ramirez L."/>
            <person name="Landsman D."/>
            <person name="Rodriguez-Kessler M."/>
            <person name="Delgado-Sanchez P."/>
        </authorList>
    </citation>
    <scope>NUCLEOTIDE SEQUENCE</scope>
    <source>
        <tissue evidence="2">Cladode</tissue>
    </source>
</reference>
<proteinExistence type="inferred from homology"/>
<dbReference type="Pfam" id="PF02630">
    <property type="entry name" value="SCO1-SenC"/>
    <property type="match status" value="1"/>
</dbReference>
<dbReference type="PANTHER" id="PTHR12151:SF1">
    <property type="entry name" value="PROTEIN SCO1 HOMOLOG 2, MITOCHONDRIAL"/>
    <property type="match status" value="1"/>
</dbReference>
<protein>
    <recommendedName>
        <fullName evidence="3">Thioredoxin-like fold domain-containing protein</fullName>
    </recommendedName>
</protein>
<evidence type="ECO:0000313" key="2">
    <source>
        <dbReference type="EMBL" id="MBA4640588.1"/>
    </source>
</evidence>
<dbReference type="SUPFAM" id="SSF52833">
    <property type="entry name" value="Thioredoxin-like"/>
    <property type="match status" value="1"/>
</dbReference>
<dbReference type="InterPro" id="IPR036249">
    <property type="entry name" value="Thioredoxin-like_sf"/>
</dbReference>
<comment type="similarity">
    <text evidence="1">Belongs to the SCO1/2 family.</text>
</comment>
<organism evidence="2">
    <name type="scientific">Opuntia streptacantha</name>
    <name type="common">Prickly pear cactus</name>
    <name type="synonym">Opuntia cardona</name>
    <dbReference type="NCBI Taxonomy" id="393608"/>
    <lineage>
        <taxon>Eukaryota</taxon>
        <taxon>Viridiplantae</taxon>
        <taxon>Streptophyta</taxon>
        <taxon>Embryophyta</taxon>
        <taxon>Tracheophyta</taxon>
        <taxon>Spermatophyta</taxon>
        <taxon>Magnoliopsida</taxon>
        <taxon>eudicotyledons</taxon>
        <taxon>Gunneridae</taxon>
        <taxon>Pentapetalae</taxon>
        <taxon>Caryophyllales</taxon>
        <taxon>Cactineae</taxon>
        <taxon>Cactaceae</taxon>
        <taxon>Opuntioideae</taxon>
        <taxon>Opuntia</taxon>
    </lineage>
</organism>
<dbReference type="CDD" id="cd02968">
    <property type="entry name" value="SCO"/>
    <property type="match status" value="1"/>
</dbReference>